<name>A0A8S5T540_9CAUD</name>
<keyword evidence="1 4" id="KW-0489">Methyltransferase</keyword>
<dbReference type="Gene3D" id="3.40.50.150">
    <property type="entry name" value="Vaccinia Virus protein VP39"/>
    <property type="match status" value="1"/>
</dbReference>
<protein>
    <submittedName>
        <fullName evidence="4">DNA methylase</fullName>
    </submittedName>
</protein>
<sequence>MGFDDVLFDRARSMCSNTQLYKQAGNSIVVDVVEQILDNLIPKEMR</sequence>
<dbReference type="InterPro" id="IPR001525">
    <property type="entry name" value="C5_MeTfrase"/>
</dbReference>
<dbReference type="InterPro" id="IPR031303">
    <property type="entry name" value="C5_meth_CS"/>
</dbReference>
<dbReference type="PROSITE" id="PS00095">
    <property type="entry name" value="C5_MTASE_2"/>
    <property type="match status" value="1"/>
</dbReference>
<dbReference type="EMBL" id="BK032743">
    <property type="protein sequence ID" value="DAF57890.1"/>
    <property type="molecule type" value="Genomic_DNA"/>
</dbReference>
<organism evidence="4">
    <name type="scientific">Siphoviridae sp. ctXYk3</name>
    <dbReference type="NCBI Taxonomy" id="2827886"/>
    <lineage>
        <taxon>Viruses</taxon>
        <taxon>Duplodnaviria</taxon>
        <taxon>Heunggongvirae</taxon>
        <taxon>Uroviricota</taxon>
        <taxon>Caudoviricetes</taxon>
    </lineage>
</organism>
<dbReference type="InterPro" id="IPR029063">
    <property type="entry name" value="SAM-dependent_MTases_sf"/>
</dbReference>
<keyword evidence="3" id="KW-0949">S-adenosyl-L-methionine</keyword>
<evidence type="ECO:0000256" key="3">
    <source>
        <dbReference type="ARBA" id="ARBA00022691"/>
    </source>
</evidence>
<accession>A0A8S5T540</accession>
<dbReference type="GO" id="GO:0008168">
    <property type="term" value="F:methyltransferase activity"/>
    <property type="evidence" value="ECO:0007669"/>
    <property type="project" value="UniProtKB-KW"/>
</dbReference>
<keyword evidence="2" id="KW-0808">Transferase</keyword>
<dbReference type="GO" id="GO:0032259">
    <property type="term" value="P:methylation"/>
    <property type="evidence" value="ECO:0007669"/>
    <property type="project" value="UniProtKB-KW"/>
</dbReference>
<reference evidence="4" key="1">
    <citation type="journal article" date="2021" name="Proc. Natl. Acad. Sci. U.S.A.">
        <title>A Catalog of Tens of Thousands of Viruses from Human Metagenomes Reveals Hidden Associations with Chronic Diseases.</title>
        <authorList>
            <person name="Tisza M.J."/>
            <person name="Buck C.B."/>
        </authorList>
    </citation>
    <scope>NUCLEOTIDE SEQUENCE</scope>
    <source>
        <strain evidence="4">CtXYk3</strain>
    </source>
</reference>
<dbReference type="Pfam" id="PF00145">
    <property type="entry name" value="DNA_methylase"/>
    <property type="match status" value="1"/>
</dbReference>
<proteinExistence type="predicted"/>
<evidence type="ECO:0000256" key="2">
    <source>
        <dbReference type="ARBA" id="ARBA00022679"/>
    </source>
</evidence>
<evidence type="ECO:0000256" key="1">
    <source>
        <dbReference type="ARBA" id="ARBA00022603"/>
    </source>
</evidence>
<evidence type="ECO:0000313" key="4">
    <source>
        <dbReference type="EMBL" id="DAF57890.1"/>
    </source>
</evidence>